<dbReference type="EMBL" id="FOGV01000004">
    <property type="protein sequence ID" value="SER67268.1"/>
    <property type="molecule type" value="Genomic_DNA"/>
</dbReference>
<dbReference type="STRING" id="1464123.SAMN05444126_10416"/>
<dbReference type="Gene3D" id="3.30.1490.300">
    <property type="match status" value="1"/>
</dbReference>
<protein>
    <submittedName>
        <fullName evidence="1">Type IV pilus assembly protein PilM</fullName>
    </submittedName>
</protein>
<dbReference type="AlphaFoldDB" id="A0A1H9R3I9"/>
<dbReference type="Proteomes" id="UP000199318">
    <property type="component" value="Unassembled WGS sequence"/>
</dbReference>
<dbReference type="RefSeq" id="WP_177169619.1">
    <property type="nucleotide sequence ID" value="NZ_FOGV01000004.1"/>
</dbReference>
<dbReference type="Gene3D" id="3.30.420.40">
    <property type="match status" value="2"/>
</dbReference>
<comment type="caution">
    <text evidence="1">The sequence shown here is derived from an EMBL/GenBank/DDBJ whole genome shotgun (WGS) entry which is preliminary data.</text>
</comment>
<reference evidence="2" key="1">
    <citation type="submission" date="2016-10" db="EMBL/GenBank/DDBJ databases">
        <authorList>
            <person name="de Groot N.N."/>
        </authorList>
    </citation>
    <scope>NUCLEOTIDE SEQUENCE [LARGE SCALE GENOMIC DNA]</scope>
    <source>
        <strain evidence="2">10nlg</strain>
    </source>
</reference>
<evidence type="ECO:0000313" key="1">
    <source>
        <dbReference type="EMBL" id="SER67268.1"/>
    </source>
</evidence>
<gene>
    <name evidence="1" type="ORF">SAMN05444126_10416</name>
</gene>
<keyword evidence="2" id="KW-1185">Reference proteome</keyword>
<evidence type="ECO:0000313" key="2">
    <source>
        <dbReference type="Proteomes" id="UP000199318"/>
    </source>
</evidence>
<name>A0A1H9R3I9_9BACI</name>
<proteinExistence type="predicted"/>
<organism evidence="1 2">
    <name type="scientific">Salisediminibacterium halotolerans</name>
    <dbReference type="NCBI Taxonomy" id="517425"/>
    <lineage>
        <taxon>Bacteria</taxon>
        <taxon>Bacillati</taxon>
        <taxon>Bacillota</taxon>
        <taxon>Bacilli</taxon>
        <taxon>Bacillales</taxon>
        <taxon>Bacillaceae</taxon>
        <taxon>Salisediminibacterium</taxon>
    </lineage>
</organism>
<dbReference type="Pfam" id="PF11104">
    <property type="entry name" value="PilM_2"/>
    <property type="match status" value="1"/>
</dbReference>
<accession>A0A1H9R3I9</accession>
<dbReference type="InterPro" id="IPR005883">
    <property type="entry name" value="PilM"/>
</dbReference>
<sequence length="313" mass="35976">MHDHVIRFAVSRGGKADQLQTVYERYLPPDVIRNGNIIESETLLTILAECLHNWRIKRGKVFLILPDSLSIVRRHQLPREVKTDDITGELYQELGASIHLPIDDPVIDWHLIRQTDAQNDVLLFAMSEAALEEYLQIFRQLKLKPQAADLADLSLHRYLETTNTADLSGTYAMIRCYPHAVNVSIFQDDCPLVMRHLMTELPKTKWNRFADGGEEVMIRQGDTEELTAAWQENIKEIFRLFTYYRYNYQDGEEGVEKILLGGDHPDLALFESMLKEQSDLPFMTSETAAVEFNGQFIPLSHAEVIGLTMKKEV</sequence>